<feature type="transmembrane region" description="Helical" evidence="7">
    <location>
        <begin position="12"/>
        <end position="35"/>
    </location>
</feature>
<keyword evidence="4 6" id="KW-0862">Zinc</keyword>
<comment type="caution">
    <text evidence="9">The sequence shown here is derived from an EMBL/GenBank/DDBJ whole genome shotgun (WGS) entry which is preliminary data.</text>
</comment>
<evidence type="ECO:0000256" key="6">
    <source>
        <dbReference type="RuleBase" id="RU003983"/>
    </source>
</evidence>
<dbReference type="InterPro" id="IPR001915">
    <property type="entry name" value="Peptidase_M48"/>
</dbReference>
<keyword evidence="10" id="KW-1185">Reference proteome</keyword>
<feature type="domain" description="Peptidase M48" evidence="8">
    <location>
        <begin position="133"/>
        <end position="310"/>
    </location>
</feature>
<evidence type="ECO:0000259" key="8">
    <source>
        <dbReference type="Pfam" id="PF01435"/>
    </source>
</evidence>
<keyword evidence="5 6" id="KW-0482">Metalloprotease</keyword>
<evidence type="ECO:0000256" key="7">
    <source>
        <dbReference type="SAM" id="Phobius"/>
    </source>
</evidence>
<comment type="similarity">
    <text evidence="6">Belongs to the peptidase M48 family.</text>
</comment>
<sequence>MATIILAAGRRFGRFTLLFLIALLSLIMSLCFFLLDQHVIWLFVLIGFALWTVDITVALLKGIFFANLSSKKVNGISRAEAPGLWSMWEAVAGAAVARKTTITLSDALNASIRMHRALLGFRQHYQLSVGIPLLAVTDKEAMFAILMHENGHVLNEDVNGKLRLAELEESLNIVFDFAPPDKSITGHLLYALWKRLSPSFAREKMRLSRDAEIKADLEAAKGGHGEEAARALLLVDASAIFLQQTFYESLRKEGAGTVPPVISPTKSLLNAVSMLNMSELLNSYARHAWSIEVDELSSHPSCAQRLSALGYAELFPIEPVARSALALLGDDFAKRVFAELDELWTNPVPSKLQS</sequence>
<keyword evidence="1 6" id="KW-0645">Protease</keyword>
<evidence type="ECO:0000313" key="10">
    <source>
        <dbReference type="Proteomes" id="UP001224781"/>
    </source>
</evidence>
<gene>
    <name evidence="9" type="ORF">QE408_004417</name>
</gene>
<keyword evidence="2" id="KW-0479">Metal-binding</keyword>
<evidence type="ECO:0000256" key="1">
    <source>
        <dbReference type="ARBA" id="ARBA00022670"/>
    </source>
</evidence>
<keyword evidence="7" id="KW-1133">Transmembrane helix</keyword>
<evidence type="ECO:0000256" key="4">
    <source>
        <dbReference type="ARBA" id="ARBA00022833"/>
    </source>
</evidence>
<organism evidence="9 10">
    <name type="scientific">Agrobacterium larrymoorei</name>
    <dbReference type="NCBI Taxonomy" id="160699"/>
    <lineage>
        <taxon>Bacteria</taxon>
        <taxon>Pseudomonadati</taxon>
        <taxon>Pseudomonadota</taxon>
        <taxon>Alphaproteobacteria</taxon>
        <taxon>Hyphomicrobiales</taxon>
        <taxon>Rhizobiaceae</taxon>
        <taxon>Rhizobium/Agrobacterium group</taxon>
        <taxon>Agrobacterium</taxon>
    </lineage>
</organism>
<evidence type="ECO:0000313" key="9">
    <source>
        <dbReference type="EMBL" id="MDQ1187274.1"/>
    </source>
</evidence>
<dbReference type="EMBL" id="JAUTBL010000002">
    <property type="protein sequence ID" value="MDQ1187274.1"/>
    <property type="molecule type" value="Genomic_DNA"/>
</dbReference>
<protein>
    <recommendedName>
        <fullName evidence="8">Peptidase M48 domain-containing protein</fullName>
    </recommendedName>
</protein>
<comment type="cofactor">
    <cofactor evidence="6">
        <name>Zn(2+)</name>
        <dbReference type="ChEBI" id="CHEBI:29105"/>
    </cofactor>
    <text evidence="6">Binds 1 zinc ion per subunit.</text>
</comment>
<dbReference type="Proteomes" id="UP001224781">
    <property type="component" value="Unassembled WGS sequence"/>
</dbReference>
<keyword evidence="7" id="KW-0472">Membrane</keyword>
<reference evidence="9 10" key="1">
    <citation type="submission" date="2023-07" db="EMBL/GenBank/DDBJ databases">
        <title>Functional and genomic diversity of the sorghum phyllosphere microbiome.</title>
        <authorList>
            <person name="Shade A."/>
        </authorList>
    </citation>
    <scope>NUCLEOTIDE SEQUENCE [LARGE SCALE GENOMIC DNA]</scope>
    <source>
        <strain evidence="9 10">SORGH_AS_1126</strain>
    </source>
</reference>
<dbReference type="Pfam" id="PF01435">
    <property type="entry name" value="Peptidase_M48"/>
    <property type="match status" value="1"/>
</dbReference>
<keyword evidence="3 6" id="KW-0378">Hydrolase</keyword>
<accession>A0ABU0UQM3</accession>
<proteinExistence type="inferred from homology"/>
<keyword evidence="7" id="KW-0812">Transmembrane</keyword>
<dbReference type="RefSeq" id="WP_306934557.1">
    <property type="nucleotide sequence ID" value="NZ_JAUTBL010000002.1"/>
</dbReference>
<evidence type="ECO:0000256" key="2">
    <source>
        <dbReference type="ARBA" id="ARBA00022723"/>
    </source>
</evidence>
<name>A0ABU0UQM3_9HYPH</name>
<feature type="transmembrane region" description="Helical" evidence="7">
    <location>
        <begin position="41"/>
        <end position="68"/>
    </location>
</feature>
<evidence type="ECO:0000256" key="5">
    <source>
        <dbReference type="ARBA" id="ARBA00023049"/>
    </source>
</evidence>
<evidence type="ECO:0000256" key="3">
    <source>
        <dbReference type="ARBA" id="ARBA00022801"/>
    </source>
</evidence>